<comment type="caution">
    <text evidence="13">The sequence shown here is derived from an EMBL/GenBank/DDBJ whole genome shotgun (WGS) entry which is preliminary data.</text>
</comment>
<name>A0A9N8MRA7_9BURK</name>
<evidence type="ECO:0000256" key="6">
    <source>
        <dbReference type="ARBA" id="ARBA00022963"/>
    </source>
</evidence>
<keyword evidence="6 11" id="KW-0442">Lipid degradation</keyword>
<evidence type="ECO:0000256" key="11">
    <source>
        <dbReference type="HAMAP-Rule" id="MF_00790"/>
    </source>
</evidence>
<evidence type="ECO:0000256" key="5">
    <source>
        <dbReference type="ARBA" id="ARBA00022692"/>
    </source>
</evidence>
<feature type="region of interest" description="Disordered" evidence="12">
    <location>
        <begin position="329"/>
        <end position="352"/>
    </location>
</feature>
<comment type="function">
    <text evidence="11">May be involved in the folding of the extracellular lipase during its passage through the periplasm.</text>
</comment>
<evidence type="ECO:0000256" key="4">
    <source>
        <dbReference type="ARBA" id="ARBA00022519"/>
    </source>
</evidence>
<protein>
    <recommendedName>
        <fullName evidence="11">Lipase chaperone</fullName>
    </recommendedName>
    <alternativeName>
        <fullName evidence="11">Lipase activator protein</fullName>
    </alternativeName>
    <alternativeName>
        <fullName evidence="11">Lipase foldase</fullName>
    </alternativeName>
    <alternativeName>
        <fullName evidence="11">Lipase helper protein</fullName>
    </alternativeName>
    <alternativeName>
        <fullName evidence="11">Lipase modulator</fullName>
    </alternativeName>
</protein>
<organism evidence="13 14">
    <name type="scientific">Paraburkholderia domus</name>
    <dbReference type="NCBI Taxonomy" id="2793075"/>
    <lineage>
        <taxon>Bacteria</taxon>
        <taxon>Pseudomonadati</taxon>
        <taxon>Pseudomonadota</taxon>
        <taxon>Betaproteobacteria</taxon>
        <taxon>Burkholderiales</taxon>
        <taxon>Burkholderiaceae</taxon>
        <taxon>Paraburkholderia</taxon>
    </lineage>
</organism>
<evidence type="ECO:0000256" key="8">
    <source>
        <dbReference type="ARBA" id="ARBA00023098"/>
    </source>
</evidence>
<keyword evidence="3 11" id="KW-1003">Cell membrane</keyword>
<dbReference type="EMBL" id="CAJNAS010000006">
    <property type="protein sequence ID" value="CAE6890941.1"/>
    <property type="molecule type" value="Genomic_DNA"/>
</dbReference>
<evidence type="ECO:0000256" key="12">
    <source>
        <dbReference type="SAM" id="MobiDB-lite"/>
    </source>
</evidence>
<evidence type="ECO:0000256" key="10">
    <source>
        <dbReference type="ARBA" id="ARBA00023186"/>
    </source>
</evidence>
<feature type="transmembrane region" description="Helical" evidence="11">
    <location>
        <begin position="12"/>
        <end position="32"/>
    </location>
</feature>
<gene>
    <name evidence="11 13" type="primary">lifO</name>
    <name evidence="13" type="ORF">R70211_02710</name>
</gene>
<evidence type="ECO:0000256" key="3">
    <source>
        <dbReference type="ARBA" id="ARBA00022475"/>
    </source>
</evidence>
<keyword evidence="5 11" id="KW-0812">Transmembrane</keyword>
<dbReference type="GO" id="GO:0051082">
    <property type="term" value="F:unfolded protein binding"/>
    <property type="evidence" value="ECO:0007669"/>
    <property type="project" value="UniProtKB-UniRule"/>
</dbReference>
<evidence type="ECO:0000256" key="7">
    <source>
        <dbReference type="ARBA" id="ARBA00022989"/>
    </source>
</evidence>
<evidence type="ECO:0000256" key="2">
    <source>
        <dbReference type="ARBA" id="ARBA00010358"/>
    </source>
</evidence>
<dbReference type="RefSeq" id="WP_201085425.1">
    <property type="nucleotide sequence ID" value="NZ_CAJNAS010000006.1"/>
</dbReference>
<keyword evidence="9 11" id="KW-0472">Membrane</keyword>
<dbReference type="SUPFAM" id="SSF158855">
    <property type="entry name" value="Lipase chaperone-like"/>
    <property type="match status" value="1"/>
</dbReference>
<comment type="similarity">
    <text evidence="2 11">Belongs to the lipase chaperone family.</text>
</comment>
<accession>A0A9N8MRA7</accession>
<evidence type="ECO:0000313" key="14">
    <source>
        <dbReference type="Proteomes" id="UP000675121"/>
    </source>
</evidence>
<comment type="subcellular location">
    <subcellularLocation>
        <location evidence="1">Cell inner membrane</location>
        <topology evidence="1">Single-pass membrane protein</topology>
        <orientation evidence="1">Periplasmic side</orientation>
    </subcellularLocation>
</comment>
<evidence type="ECO:0000313" key="13">
    <source>
        <dbReference type="EMBL" id="CAE6890941.1"/>
    </source>
</evidence>
<evidence type="ECO:0000256" key="1">
    <source>
        <dbReference type="ARBA" id="ARBA00004383"/>
    </source>
</evidence>
<keyword evidence="14" id="KW-1185">Reference proteome</keyword>
<sequence>MRRLDRQRGSARSQWLVFVAVGAVSAGAALWLNRPPSARDASALHAVNATSSVQSTPALSKDVAAGTSMAGALPASLDGSTPPHLPTDGHGHLARTRAVRDFFDYFLTTQNEISAATLDALVRRQIAAQLDGIPAADEAVTVWQRYNEYRAALDQLPQTAPTPGQSGARPDLDALQLSLDQRDALGTRLMGEWNEPFFGVESQQRHTDLARLRIASDGSLSAAQKAARFAALDAALPPETRAAHERARQQQAALDAIGQAQKQGGSLDAMRAQITQTLGPEAAQRVVQMQQADDAWQARYADYSNQRAQIDKQDLPPQQRDAQVAQLRQQFFTNPSDAMRAASLDRGNGSAN</sequence>
<dbReference type="HAMAP" id="MF_00790">
    <property type="entry name" value="Lipase_chap"/>
    <property type="match status" value="1"/>
</dbReference>
<dbReference type="GO" id="GO:0005886">
    <property type="term" value="C:plasma membrane"/>
    <property type="evidence" value="ECO:0007669"/>
    <property type="project" value="UniProtKB-SubCell"/>
</dbReference>
<keyword evidence="4 11" id="KW-0997">Cell inner membrane</keyword>
<proteinExistence type="inferred from homology"/>
<keyword evidence="10 11" id="KW-0143">Chaperone</keyword>
<dbReference type="Proteomes" id="UP000675121">
    <property type="component" value="Unassembled WGS sequence"/>
</dbReference>
<dbReference type="GO" id="GO:0006457">
    <property type="term" value="P:protein folding"/>
    <property type="evidence" value="ECO:0007669"/>
    <property type="project" value="UniProtKB-UniRule"/>
</dbReference>
<reference evidence="13" key="1">
    <citation type="submission" date="2021-02" db="EMBL/GenBank/DDBJ databases">
        <authorList>
            <person name="Vanwijnsberghe S."/>
        </authorList>
    </citation>
    <scope>NUCLEOTIDE SEQUENCE</scope>
    <source>
        <strain evidence="13">R-70211</strain>
    </source>
</reference>
<keyword evidence="7 11" id="KW-1133">Transmembrane helix</keyword>
<dbReference type="AlphaFoldDB" id="A0A9N8MRA7"/>
<dbReference type="GO" id="GO:0016042">
    <property type="term" value="P:lipid catabolic process"/>
    <property type="evidence" value="ECO:0007669"/>
    <property type="project" value="UniProtKB-UniRule"/>
</dbReference>
<evidence type="ECO:0000256" key="9">
    <source>
        <dbReference type="ARBA" id="ARBA00023136"/>
    </source>
</evidence>
<dbReference type="InterPro" id="IPR004961">
    <property type="entry name" value="Lipase_chaperone"/>
</dbReference>
<keyword evidence="8 11" id="KW-0443">Lipid metabolism</keyword>
<dbReference type="Pfam" id="PF03280">
    <property type="entry name" value="Lipase_chap"/>
    <property type="match status" value="1"/>
</dbReference>